<dbReference type="PANTHER" id="PTHR33881:SF7">
    <property type="entry name" value="NEUROGENIC LOCUS NOTCH-LIKE PROTEIN"/>
    <property type="match status" value="1"/>
</dbReference>
<sequence>MNHLLLLVVPFIVLQSSTTAVDLLAPLLSPILEGVCKDVTCGQGTCKPTNTSIIPYECECSPGWKQVANFNDDDDHFLKVLPCVIPNCTLNYSCSQAPSPVQEKENRGNGSIFDVCQWTDCGGGKCVATSPFTRKCECSEGYYNLLNLTFSPCFRDCSLGMDCKNLGIGRPSPPPPSLPTDSTNQASYRLEGSYDWLVLTFALMFI</sequence>
<evidence type="ECO:0000313" key="2">
    <source>
        <dbReference type="EMBL" id="KAK1436429.1"/>
    </source>
</evidence>
<accession>A0AAD8P8M9</accession>
<feature type="signal peptide" evidence="1">
    <location>
        <begin position="1"/>
        <end position="20"/>
    </location>
</feature>
<keyword evidence="1" id="KW-0732">Signal</keyword>
<comment type="caution">
    <text evidence="2">The sequence shown here is derived from an EMBL/GenBank/DDBJ whole genome shotgun (WGS) entry which is preliminary data.</text>
</comment>
<evidence type="ECO:0000313" key="3">
    <source>
        <dbReference type="Proteomes" id="UP001229421"/>
    </source>
</evidence>
<dbReference type="PANTHER" id="PTHR33881">
    <property type="entry name" value="NEUROGENIC LOCUS NOTCH-LIKE PROTEIN"/>
    <property type="match status" value="1"/>
</dbReference>
<dbReference type="AlphaFoldDB" id="A0AAD8P8M9"/>
<reference evidence="2" key="1">
    <citation type="journal article" date="2023" name="bioRxiv">
        <title>Improved chromosome-level genome assembly for marigold (Tagetes erecta).</title>
        <authorList>
            <person name="Jiang F."/>
            <person name="Yuan L."/>
            <person name="Wang S."/>
            <person name="Wang H."/>
            <person name="Xu D."/>
            <person name="Wang A."/>
            <person name="Fan W."/>
        </authorList>
    </citation>
    <scope>NUCLEOTIDE SEQUENCE</scope>
    <source>
        <strain evidence="2">WSJ</strain>
        <tissue evidence="2">Leaf</tissue>
    </source>
</reference>
<evidence type="ECO:0000256" key="1">
    <source>
        <dbReference type="SAM" id="SignalP"/>
    </source>
</evidence>
<organism evidence="2 3">
    <name type="scientific">Tagetes erecta</name>
    <name type="common">African marigold</name>
    <dbReference type="NCBI Taxonomy" id="13708"/>
    <lineage>
        <taxon>Eukaryota</taxon>
        <taxon>Viridiplantae</taxon>
        <taxon>Streptophyta</taxon>
        <taxon>Embryophyta</taxon>
        <taxon>Tracheophyta</taxon>
        <taxon>Spermatophyta</taxon>
        <taxon>Magnoliopsida</taxon>
        <taxon>eudicotyledons</taxon>
        <taxon>Gunneridae</taxon>
        <taxon>Pentapetalae</taxon>
        <taxon>asterids</taxon>
        <taxon>campanulids</taxon>
        <taxon>Asterales</taxon>
        <taxon>Asteraceae</taxon>
        <taxon>Asteroideae</taxon>
        <taxon>Heliantheae alliance</taxon>
        <taxon>Tageteae</taxon>
        <taxon>Tagetes</taxon>
    </lineage>
</organism>
<proteinExistence type="predicted"/>
<keyword evidence="3" id="KW-1185">Reference proteome</keyword>
<name>A0AAD8P8M9_TARER</name>
<dbReference type="EMBL" id="JAUHHV010000001">
    <property type="protein sequence ID" value="KAK1436429.1"/>
    <property type="molecule type" value="Genomic_DNA"/>
</dbReference>
<feature type="chain" id="PRO_5042023999" evidence="1">
    <location>
        <begin position="21"/>
        <end position="206"/>
    </location>
</feature>
<dbReference type="Proteomes" id="UP001229421">
    <property type="component" value="Unassembled WGS sequence"/>
</dbReference>
<protein>
    <submittedName>
        <fullName evidence="2">Uncharacterized protein</fullName>
    </submittedName>
</protein>
<gene>
    <name evidence="2" type="ORF">QVD17_02209</name>
</gene>